<dbReference type="eggNOG" id="ENOG502SGR4">
    <property type="taxonomic scope" value="Eukaryota"/>
</dbReference>
<comment type="subcellular location">
    <subcellularLocation>
        <location evidence="1">Cell membrane</location>
        <topology evidence="1">Multi-pass membrane protein</topology>
    </subcellularLocation>
</comment>
<dbReference type="AlphaFoldDB" id="T1JZ05"/>
<evidence type="ECO:0000256" key="4">
    <source>
        <dbReference type="ARBA" id="ARBA00022989"/>
    </source>
</evidence>
<keyword evidence="6" id="KW-0675">Receptor</keyword>
<reference evidence="8" key="2">
    <citation type="submission" date="2015-06" db="UniProtKB">
        <authorList>
            <consortium name="EnsemblMetazoa"/>
        </authorList>
    </citation>
    <scope>IDENTIFICATION</scope>
</reference>
<evidence type="ECO:0000256" key="3">
    <source>
        <dbReference type="ARBA" id="ARBA00022692"/>
    </source>
</evidence>
<keyword evidence="5 7" id="KW-0472">Membrane</keyword>
<dbReference type="GO" id="GO:0050909">
    <property type="term" value="P:sensory perception of taste"/>
    <property type="evidence" value="ECO:0007669"/>
    <property type="project" value="InterPro"/>
</dbReference>
<feature type="transmembrane region" description="Helical" evidence="7">
    <location>
        <begin position="287"/>
        <end position="309"/>
    </location>
</feature>
<dbReference type="PANTHER" id="PTHR21421">
    <property type="entry name" value="GUSTATORY RECEPTOR"/>
    <property type="match status" value="1"/>
</dbReference>
<feature type="transmembrane region" description="Helical" evidence="7">
    <location>
        <begin position="66"/>
        <end position="88"/>
    </location>
</feature>
<evidence type="ECO:0008006" key="10">
    <source>
        <dbReference type="Google" id="ProtNLM"/>
    </source>
</evidence>
<dbReference type="InterPro" id="IPR013604">
    <property type="entry name" value="7TM_chemorcpt"/>
</dbReference>
<evidence type="ECO:0000256" key="5">
    <source>
        <dbReference type="ARBA" id="ARBA00023136"/>
    </source>
</evidence>
<organism evidence="8 9">
    <name type="scientific">Tetranychus urticae</name>
    <name type="common">Two-spotted spider mite</name>
    <dbReference type="NCBI Taxonomy" id="32264"/>
    <lineage>
        <taxon>Eukaryota</taxon>
        <taxon>Metazoa</taxon>
        <taxon>Ecdysozoa</taxon>
        <taxon>Arthropoda</taxon>
        <taxon>Chelicerata</taxon>
        <taxon>Arachnida</taxon>
        <taxon>Acari</taxon>
        <taxon>Acariformes</taxon>
        <taxon>Trombidiformes</taxon>
        <taxon>Prostigmata</taxon>
        <taxon>Eleutherengona</taxon>
        <taxon>Raphignathae</taxon>
        <taxon>Tetranychoidea</taxon>
        <taxon>Tetranychidae</taxon>
        <taxon>Tetranychus</taxon>
    </lineage>
</organism>
<evidence type="ECO:0000256" key="7">
    <source>
        <dbReference type="SAM" id="Phobius"/>
    </source>
</evidence>
<feature type="transmembrane region" description="Helical" evidence="7">
    <location>
        <begin position="108"/>
        <end position="131"/>
    </location>
</feature>
<dbReference type="PANTHER" id="PTHR21421:SF29">
    <property type="entry name" value="GUSTATORY RECEPTOR 5A FOR TREHALOSE-RELATED"/>
    <property type="match status" value="1"/>
</dbReference>
<evidence type="ECO:0000313" key="8">
    <source>
        <dbReference type="EnsemblMetazoa" id="tetur03g02210.1"/>
    </source>
</evidence>
<dbReference type="GO" id="GO:0051606">
    <property type="term" value="P:detection of stimulus"/>
    <property type="evidence" value="ECO:0007669"/>
    <property type="project" value="UniProtKB-ARBA"/>
</dbReference>
<keyword evidence="4 7" id="KW-1133">Transmembrane helix</keyword>
<evidence type="ECO:0000313" key="9">
    <source>
        <dbReference type="Proteomes" id="UP000015104"/>
    </source>
</evidence>
<evidence type="ECO:0000256" key="1">
    <source>
        <dbReference type="ARBA" id="ARBA00004651"/>
    </source>
</evidence>
<keyword evidence="2" id="KW-1003">Cell membrane</keyword>
<dbReference type="EMBL" id="CAEY01001112">
    <property type="status" value="NOT_ANNOTATED_CDS"/>
    <property type="molecule type" value="Genomic_DNA"/>
</dbReference>
<feature type="transmembrane region" description="Helical" evidence="7">
    <location>
        <begin position="315"/>
        <end position="335"/>
    </location>
</feature>
<proteinExistence type="predicted"/>
<name>T1JZ05_TETUR</name>
<dbReference type="OrthoDB" id="6478931at2759"/>
<sequence length="453" mass="51937">MQHQFEQRKSFSHPSSNPKEGLYGNIPKLSYETWFKIFGLLSSGLDHERRFGPIKQDRTPVKIKRLYCQLITAMLWFFAVRGFVLMFIDDKGLAILMGDLSVYWNDYRMYYLMPTFYYAFSSALVATTFLLKERDLSWFIPFMTFSQHQSTDPNDKLGFHRWRTLIFTLFNLTITMWVTGSMGYLTYSSARDNMDAHTFRLFMPWLVVQVIWYFFMTGIIMFTTSYFNLVCLMVQKKFSDVASEIETLAEGDPGPPGSKNDDLTRLYFAHNDLCEITDESNSFWQYILFYIIGNFIPNFCYVMYTLFFGDLDTPLAIFSWFILGHTFLIMAVLSVSAADVSSEAHAPYTSLHTLSLLQLPIDIEVNMSTFLHRVRGPTIGYSILDLFVITNSSISNTVAAIASYFLIVADFSRSTVNQGLIQKAQSKQKAINESLAMTTTSSMLDATTIASIG</sequence>
<dbReference type="GO" id="GO:0038023">
    <property type="term" value="F:signaling receptor activity"/>
    <property type="evidence" value="ECO:0007669"/>
    <property type="project" value="UniProtKB-ARBA"/>
</dbReference>
<keyword evidence="9" id="KW-1185">Reference proteome</keyword>
<evidence type="ECO:0000256" key="6">
    <source>
        <dbReference type="ARBA" id="ARBA00023170"/>
    </source>
</evidence>
<reference evidence="9" key="1">
    <citation type="submission" date="2011-08" db="EMBL/GenBank/DDBJ databases">
        <authorList>
            <person name="Rombauts S."/>
        </authorList>
    </citation>
    <scope>NUCLEOTIDE SEQUENCE</scope>
    <source>
        <strain evidence="9">London</strain>
    </source>
</reference>
<feature type="transmembrane region" description="Helical" evidence="7">
    <location>
        <begin position="165"/>
        <end position="185"/>
    </location>
</feature>
<dbReference type="GO" id="GO:0005886">
    <property type="term" value="C:plasma membrane"/>
    <property type="evidence" value="ECO:0007669"/>
    <property type="project" value="UniProtKB-SubCell"/>
</dbReference>
<dbReference type="Proteomes" id="UP000015104">
    <property type="component" value="Unassembled WGS sequence"/>
</dbReference>
<dbReference type="OMA" id="WAICDRT"/>
<protein>
    <recommendedName>
        <fullName evidence="10">Gustatory receptor</fullName>
    </recommendedName>
</protein>
<accession>T1JZ05</accession>
<feature type="transmembrane region" description="Helical" evidence="7">
    <location>
        <begin position="205"/>
        <end position="229"/>
    </location>
</feature>
<keyword evidence="3 7" id="KW-0812">Transmembrane</keyword>
<dbReference type="KEGG" id="tut:107372206"/>
<dbReference type="HOGENOM" id="CLU_604591_0_0_1"/>
<gene>
    <name evidence="8" type="primary">107372206</name>
</gene>
<dbReference type="EnsemblMetazoa" id="tetur03g02210.1">
    <property type="protein sequence ID" value="tetur03g02210.1"/>
    <property type="gene ID" value="tetur03g02210"/>
</dbReference>
<dbReference type="Pfam" id="PF08395">
    <property type="entry name" value="7tm_7"/>
    <property type="match status" value="1"/>
</dbReference>
<evidence type="ECO:0000256" key="2">
    <source>
        <dbReference type="ARBA" id="ARBA00022475"/>
    </source>
</evidence>